<sequence>MKSIKAEQAEQSKKVQNDLEKITFEDFVVKLIQTFDVGTPEPSCPPYEGVLSEQIKNCHYDGYN</sequence>
<organism evidence="1 2">
    <name type="scientific">Candidatus Jettenia ecosi</name>
    <dbReference type="NCBI Taxonomy" id="2494326"/>
    <lineage>
        <taxon>Bacteria</taxon>
        <taxon>Pseudomonadati</taxon>
        <taxon>Planctomycetota</taxon>
        <taxon>Candidatus Brocadiia</taxon>
        <taxon>Candidatus Brocadiales</taxon>
        <taxon>Candidatus Brocadiaceae</taxon>
        <taxon>Candidatus Jettenia</taxon>
    </lineage>
</organism>
<name>A0A533QD72_9BACT</name>
<reference evidence="1 2" key="1">
    <citation type="submission" date="2019-04" db="EMBL/GenBank/DDBJ databases">
        <title>Genome of a novel bacterium Candidatus Jettenia ecosi reconstructed from metagenome of an anammox bioreactor.</title>
        <authorList>
            <person name="Mardanov A.V."/>
            <person name="Beletsky A.V."/>
            <person name="Ravin N.V."/>
            <person name="Botchkova E.A."/>
            <person name="Litti Y.V."/>
            <person name="Nozhevnikova A.N."/>
        </authorList>
    </citation>
    <scope>NUCLEOTIDE SEQUENCE [LARGE SCALE GENOMIC DNA]</scope>
    <source>
        <strain evidence="1">J2</strain>
    </source>
</reference>
<dbReference type="Proteomes" id="UP000319783">
    <property type="component" value="Unassembled WGS sequence"/>
</dbReference>
<evidence type="ECO:0000313" key="1">
    <source>
        <dbReference type="EMBL" id="TLD42697.1"/>
    </source>
</evidence>
<comment type="caution">
    <text evidence="1">The sequence shown here is derived from an EMBL/GenBank/DDBJ whole genome shotgun (WGS) entry which is preliminary data.</text>
</comment>
<evidence type="ECO:0000313" key="2">
    <source>
        <dbReference type="Proteomes" id="UP000319783"/>
    </source>
</evidence>
<gene>
    <name evidence="1" type="ORF">JETT_1040</name>
</gene>
<proteinExistence type="predicted"/>
<dbReference type="EMBL" id="SULG01000015">
    <property type="protein sequence ID" value="TLD42697.1"/>
    <property type="molecule type" value="Genomic_DNA"/>
</dbReference>
<dbReference type="AlphaFoldDB" id="A0A533QD72"/>
<accession>A0A533QD72</accession>
<protein>
    <submittedName>
        <fullName evidence="1">Uncharacterized protein</fullName>
    </submittedName>
</protein>